<dbReference type="InterPro" id="IPR013785">
    <property type="entry name" value="Aldolase_TIM"/>
</dbReference>
<evidence type="ECO:0000256" key="12">
    <source>
        <dbReference type="HAMAP-Rule" id="MF_01014"/>
    </source>
</evidence>
<evidence type="ECO:0000256" key="6">
    <source>
        <dbReference type="ARBA" id="ARBA00018464"/>
    </source>
</evidence>
<keyword evidence="9 12" id="KW-0368">Histidine biosynthesis</keyword>
<dbReference type="UniPathway" id="UPA00031">
    <property type="reaction ID" value="UER00009"/>
</dbReference>
<dbReference type="HAMAP" id="MF_01014">
    <property type="entry name" value="HisA"/>
    <property type="match status" value="1"/>
</dbReference>
<evidence type="ECO:0000256" key="5">
    <source>
        <dbReference type="ARBA" id="ARBA00012550"/>
    </source>
</evidence>
<dbReference type="EMBL" id="CP046996">
    <property type="protein sequence ID" value="QHA01132.1"/>
    <property type="molecule type" value="Genomic_DNA"/>
</dbReference>
<evidence type="ECO:0000256" key="1">
    <source>
        <dbReference type="ARBA" id="ARBA00000901"/>
    </source>
</evidence>
<dbReference type="GO" id="GO:0005737">
    <property type="term" value="C:cytoplasm"/>
    <property type="evidence" value="ECO:0007669"/>
    <property type="project" value="UniProtKB-SubCell"/>
</dbReference>
<evidence type="ECO:0000256" key="7">
    <source>
        <dbReference type="ARBA" id="ARBA00022490"/>
    </source>
</evidence>
<dbReference type="NCBIfam" id="TIGR00007">
    <property type="entry name" value="1-(5-phosphoribosyl)-5-[(5-phosphoribosylamino)methylideneamino]imidazole-4-carboxamide isomerase"/>
    <property type="match status" value="1"/>
</dbReference>
<dbReference type="CDD" id="cd04732">
    <property type="entry name" value="HisA"/>
    <property type="match status" value="1"/>
</dbReference>
<feature type="active site" description="Proton acceptor" evidence="12">
    <location>
        <position position="8"/>
    </location>
</feature>
<evidence type="ECO:0000256" key="11">
    <source>
        <dbReference type="ARBA" id="ARBA00030547"/>
    </source>
</evidence>
<dbReference type="EC" id="5.3.1.16" evidence="5 12"/>
<dbReference type="PANTHER" id="PTHR43090:SF2">
    <property type="entry name" value="1-(5-PHOSPHORIBOSYL)-5-[(5-PHOSPHORIBOSYLAMINO)METHYLIDENEAMINO] IMIDAZOLE-4-CARBOXAMIDE ISOMERASE"/>
    <property type="match status" value="1"/>
</dbReference>
<dbReference type="GO" id="GO:0003949">
    <property type="term" value="F:1-(5-phosphoribosyl)-5-[(5-phosphoribosylamino)methylideneamino]imidazole-4-carboxamide isomerase activity"/>
    <property type="evidence" value="ECO:0007669"/>
    <property type="project" value="UniProtKB-UniRule"/>
</dbReference>
<evidence type="ECO:0000256" key="9">
    <source>
        <dbReference type="ARBA" id="ARBA00023102"/>
    </source>
</evidence>
<dbReference type="Pfam" id="PF00977">
    <property type="entry name" value="His_biosynth"/>
    <property type="match status" value="1"/>
</dbReference>
<evidence type="ECO:0000256" key="8">
    <source>
        <dbReference type="ARBA" id="ARBA00022605"/>
    </source>
</evidence>
<accession>A0A857DKV2</accession>
<dbReference type="InterPro" id="IPR006063">
    <property type="entry name" value="HisA_bact_arch"/>
</dbReference>
<proteinExistence type="inferred from homology"/>
<organism evidence="15 16">
    <name type="scientific">Dehalobacter restrictus</name>
    <dbReference type="NCBI Taxonomy" id="55583"/>
    <lineage>
        <taxon>Bacteria</taxon>
        <taxon>Bacillati</taxon>
        <taxon>Bacillota</taxon>
        <taxon>Clostridia</taxon>
        <taxon>Eubacteriales</taxon>
        <taxon>Desulfitobacteriaceae</taxon>
        <taxon>Dehalobacter</taxon>
    </lineage>
</organism>
<dbReference type="Proteomes" id="UP000430508">
    <property type="component" value="Chromosome"/>
</dbReference>
<dbReference type="GO" id="GO:0000105">
    <property type="term" value="P:L-histidine biosynthetic process"/>
    <property type="evidence" value="ECO:0007669"/>
    <property type="project" value="UniProtKB-UniRule"/>
</dbReference>
<keyword evidence="10 12" id="KW-0413">Isomerase</keyword>
<dbReference type="FunFam" id="3.20.20.70:FF:000009">
    <property type="entry name" value="1-(5-phosphoribosyl)-5-[(5-phosphoribosylamino)methylideneamino] imidazole-4-carboxamide isomerase"/>
    <property type="match status" value="1"/>
</dbReference>
<keyword evidence="7 12" id="KW-0963">Cytoplasm</keyword>
<evidence type="ECO:0000313" key="15">
    <source>
        <dbReference type="EMBL" id="QHA01132.1"/>
    </source>
</evidence>
<protein>
    <recommendedName>
        <fullName evidence="6 12">1-(5-phosphoribosyl)-5-[(5-phosphoribosylamino)methylideneamino] imidazole-4-carboxamide isomerase</fullName>
        <ecNumber evidence="5 12">5.3.1.16</ecNumber>
    </recommendedName>
    <alternativeName>
        <fullName evidence="11 12">Phosphoribosylformimino-5-aminoimidazole carboxamide ribotide isomerase</fullName>
    </alternativeName>
</protein>
<feature type="active site" description="Proton donor" evidence="12">
    <location>
        <position position="129"/>
    </location>
</feature>
<dbReference type="RefSeq" id="WP_019226653.1">
    <property type="nucleotide sequence ID" value="NZ_CP046996.1"/>
</dbReference>
<evidence type="ECO:0000256" key="14">
    <source>
        <dbReference type="RuleBase" id="RU003658"/>
    </source>
</evidence>
<dbReference type="GO" id="GO:0000162">
    <property type="term" value="P:L-tryptophan biosynthetic process"/>
    <property type="evidence" value="ECO:0007669"/>
    <property type="project" value="TreeGrafter"/>
</dbReference>
<evidence type="ECO:0000256" key="13">
    <source>
        <dbReference type="RuleBase" id="RU003657"/>
    </source>
</evidence>
<comment type="subcellular location">
    <subcellularLocation>
        <location evidence="2 12 14">Cytoplasm</location>
    </subcellularLocation>
</comment>
<keyword evidence="8 12" id="KW-0028">Amino-acid biosynthesis</keyword>
<dbReference type="PANTHER" id="PTHR43090">
    <property type="entry name" value="1-(5-PHOSPHORIBOSYL)-5-[(5-PHOSPHORIBOSYLAMINO)METHYLIDENEAMINO] IMIDAZOLE-4-CARBOXAMIDE ISOMERASE"/>
    <property type="match status" value="1"/>
</dbReference>
<dbReference type="InterPro" id="IPR011060">
    <property type="entry name" value="RibuloseP-bd_barrel"/>
</dbReference>
<dbReference type="InterPro" id="IPR006062">
    <property type="entry name" value="His_biosynth"/>
</dbReference>
<evidence type="ECO:0000256" key="4">
    <source>
        <dbReference type="ARBA" id="ARBA00009667"/>
    </source>
</evidence>
<dbReference type="SUPFAM" id="SSF51366">
    <property type="entry name" value="Ribulose-phoshate binding barrel"/>
    <property type="match status" value="1"/>
</dbReference>
<evidence type="ECO:0000256" key="10">
    <source>
        <dbReference type="ARBA" id="ARBA00023235"/>
    </source>
</evidence>
<name>A0A857DKV2_9FIRM</name>
<comment type="catalytic activity">
    <reaction evidence="1 12 14">
        <text>1-(5-phospho-beta-D-ribosyl)-5-[(5-phospho-beta-D-ribosylamino)methylideneamino]imidazole-4-carboxamide = 5-[(5-phospho-1-deoxy-D-ribulos-1-ylimino)methylamino]-1-(5-phospho-beta-D-ribosyl)imidazole-4-carboxamide</text>
        <dbReference type="Rhea" id="RHEA:15469"/>
        <dbReference type="ChEBI" id="CHEBI:58435"/>
        <dbReference type="ChEBI" id="CHEBI:58525"/>
        <dbReference type="EC" id="5.3.1.16"/>
    </reaction>
</comment>
<dbReference type="AlphaFoldDB" id="A0A857DKV2"/>
<reference evidence="15 16" key="1">
    <citation type="submission" date="2019-12" db="EMBL/GenBank/DDBJ databases">
        <title>Sequence classification of anaerobic respiratory reductive dehalogenases: First we see many, then we see few.</title>
        <authorList>
            <person name="Molenda O."/>
            <person name="Puentes Jacome L.A."/>
            <person name="Cao X."/>
            <person name="Nesbo C.L."/>
            <person name="Tang S."/>
            <person name="Morson N."/>
            <person name="Patron J."/>
            <person name="Lomheim L."/>
            <person name="Wishart D.S."/>
            <person name="Edwards E.A."/>
        </authorList>
    </citation>
    <scope>NUCLEOTIDE SEQUENCE [LARGE SCALE GENOMIC DNA]</scope>
    <source>
        <strain evidence="15 16">12DCA</strain>
    </source>
</reference>
<dbReference type="InterPro" id="IPR044524">
    <property type="entry name" value="Isoase_HisA-like"/>
</dbReference>
<evidence type="ECO:0000313" key="16">
    <source>
        <dbReference type="Proteomes" id="UP000430508"/>
    </source>
</evidence>
<evidence type="ECO:0000256" key="3">
    <source>
        <dbReference type="ARBA" id="ARBA00005133"/>
    </source>
</evidence>
<dbReference type="InterPro" id="IPR023016">
    <property type="entry name" value="HisA/PriA"/>
</dbReference>
<comment type="pathway">
    <text evidence="3 12 14">Amino-acid biosynthesis; L-histidine biosynthesis; L-histidine from 5-phospho-alpha-D-ribose 1-diphosphate: step 4/9.</text>
</comment>
<sequence>MIIYPAIDLKDGKVVRLLQGRMEDATVYSDNPAEVAADFKDRGSKVLHIVDLNGAFSGKPVNDEAIRDIVKNVSLKIQVGGGIRTLARVEELLELGVARIILGTAAVRDPELVMEAVRRYGDQIIVGIDAKDGMVAVQGWAESTDLKAEDLGKAMKQVGVSRIVFTDISRDGMLGGPNIASTVSMAETTGLKVIASGGISALDDLKKLKAEADHGIAIEGAIVGKAIYSGAFTLEEALQVIC</sequence>
<comment type="similarity">
    <text evidence="4 12 13">Belongs to the HisA/HisF family.</text>
</comment>
<evidence type="ECO:0000256" key="2">
    <source>
        <dbReference type="ARBA" id="ARBA00004496"/>
    </source>
</evidence>
<dbReference type="Gene3D" id="3.20.20.70">
    <property type="entry name" value="Aldolase class I"/>
    <property type="match status" value="1"/>
</dbReference>
<gene>
    <name evidence="12 15" type="primary">hisA</name>
    <name evidence="15" type="ORF">GQ588_11050</name>
</gene>